<evidence type="ECO:0000313" key="1">
    <source>
        <dbReference type="EMBL" id="MBB5362461.1"/>
    </source>
</evidence>
<dbReference type="Gene3D" id="3.40.250.10">
    <property type="entry name" value="Rhodanese-like domain"/>
    <property type="match status" value="1"/>
</dbReference>
<sequence length="101" mass="10761">MKRLAPEDTPALQEKADALVTVKVRRPGESGAGHLEGAVHTPSAEWRRLMERPFGGPVVASLDHLSASRGRQAATRFAALGANASVRAGKRPTWPRGEGAR</sequence>
<keyword evidence="2" id="KW-1185">Reference proteome</keyword>
<dbReference type="GO" id="GO:0016740">
    <property type="term" value="F:transferase activity"/>
    <property type="evidence" value="ECO:0007669"/>
    <property type="project" value="UniProtKB-KW"/>
</dbReference>
<organism evidence="1 2">
    <name type="scientific">Deinococcus humi</name>
    <dbReference type="NCBI Taxonomy" id="662880"/>
    <lineage>
        <taxon>Bacteria</taxon>
        <taxon>Thermotogati</taxon>
        <taxon>Deinococcota</taxon>
        <taxon>Deinococci</taxon>
        <taxon>Deinococcales</taxon>
        <taxon>Deinococcaceae</taxon>
        <taxon>Deinococcus</taxon>
    </lineage>
</organism>
<evidence type="ECO:0000313" key="2">
    <source>
        <dbReference type="Proteomes" id="UP000552709"/>
    </source>
</evidence>
<dbReference type="SUPFAM" id="SSF52821">
    <property type="entry name" value="Rhodanese/Cell cycle control phosphatase"/>
    <property type="match status" value="1"/>
</dbReference>
<dbReference type="RefSeq" id="WP_184129396.1">
    <property type="nucleotide sequence ID" value="NZ_JACHFL010000003.1"/>
</dbReference>
<accession>A0A7W8NDK0</accession>
<dbReference type="AlphaFoldDB" id="A0A7W8NDK0"/>
<protein>
    <submittedName>
        <fullName evidence="1">Rhodanese-related sulfurtransferase</fullName>
    </submittedName>
</protein>
<gene>
    <name evidence="1" type="ORF">HNQ08_001556</name>
</gene>
<reference evidence="1 2" key="1">
    <citation type="submission" date="2020-08" db="EMBL/GenBank/DDBJ databases">
        <title>Genomic Encyclopedia of Type Strains, Phase IV (KMG-IV): sequencing the most valuable type-strain genomes for metagenomic binning, comparative biology and taxonomic classification.</title>
        <authorList>
            <person name="Goeker M."/>
        </authorList>
    </citation>
    <scope>NUCLEOTIDE SEQUENCE [LARGE SCALE GENOMIC DNA]</scope>
    <source>
        <strain evidence="1 2">DSM 27939</strain>
    </source>
</reference>
<name>A0A7W8NDK0_9DEIO</name>
<dbReference type="Proteomes" id="UP000552709">
    <property type="component" value="Unassembled WGS sequence"/>
</dbReference>
<dbReference type="InterPro" id="IPR036873">
    <property type="entry name" value="Rhodanese-like_dom_sf"/>
</dbReference>
<proteinExistence type="predicted"/>
<comment type="caution">
    <text evidence="1">The sequence shown here is derived from an EMBL/GenBank/DDBJ whole genome shotgun (WGS) entry which is preliminary data.</text>
</comment>
<dbReference type="EMBL" id="JACHFL010000003">
    <property type="protein sequence ID" value="MBB5362461.1"/>
    <property type="molecule type" value="Genomic_DNA"/>
</dbReference>
<keyword evidence="1" id="KW-0808">Transferase</keyword>